<evidence type="ECO:0000313" key="4">
    <source>
        <dbReference type="EMBL" id="KAK3368587.1"/>
    </source>
</evidence>
<dbReference type="InterPro" id="IPR013087">
    <property type="entry name" value="Znf_C2H2_type"/>
</dbReference>
<dbReference type="Proteomes" id="UP001285441">
    <property type="component" value="Unassembled WGS sequence"/>
</dbReference>
<dbReference type="AlphaFoldDB" id="A0AAE0K2W9"/>
<evidence type="ECO:0000259" key="3">
    <source>
        <dbReference type="PROSITE" id="PS50157"/>
    </source>
</evidence>
<dbReference type="PROSITE" id="PS00028">
    <property type="entry name" value="ZINC_FINGER_C2H2_1"/>
    <property type="match status" value="1"/>
</dbReference>
<dbReference type="PROSITE" id="PS50157">
    <property type="entry name" value="ZINC_FINGER_C2H2_2"/>
    <property type="match status" value="1"/>
</dbReference>
<evidence type="ECO:0000256" key="1">
    <source>
        <dbReference type="PROSITE-ProRule" id="PRU00042"/>
    </source>
</evidence>
<keyword evidence="5" id="KW-1185">Reference proteome</keyword>
<accession>A0AAE0K2W9</accession>
<gene>
    <name evidence="4" type="ORF">B0H63DRAFT_78126</name>
</gene>
<keyword evidence="1" id="KW-0479">Metal-binding</keyword>
<feature type="region of interest" description="Disordered" evidence="2">
    <location>
        <begin position="18"/>
        <end position="66"/>
    </location>
</feature>
<keyword evidence="1" id="KW-0863">Zinc-finger</keyword>
<evidence type="ECO:0000313" key="5">
    <source>
        <dbReference type="Proteomes" id="UP001285441"/>
    </source>
</evidence>
<proteinExistence type="predicted"/>
<evidence type="ECO:0000256" key="2">
    <source>
        <dbReference type="SAM" id="MobiDB-lite"/>
    </source>
</evidence>
<dbReference type="GO" id="GO:0008270">
    <property type="term" value="F:zinc ion binding"/>
    <property type="evidence" value="ECO:0007669"/>
    <property type="project" value="UniProtKB-KW"/>
</dbReference>
<reference evidence="4" key="2">
    <citation type="submission" date="2023-06" db="EMBL/GenBank/DDBJ databases">
        <authorList>
            <consortium name="Lawrence Berkeley National Laboratory"/>
            <person name="Haridas S."/>
            <person name="Hensen N."/>
            <person name="Bonometti L."/>
            <person name="Westerberg I."/>
            <person name="Brannstrom I.O."/>
            <person name="Guillou S."/>
            <person name="Cros-Aarteil S."/>
            <person name="Calhoun S."/>
            <person name="Kuo A."/>
            <person name="Mondo S."/>
            <person name="Pangilinan J."/>
            <person name="Riley R."/>
            <person name="LaButti K."/>
            <person name="Andreopoulos B."/>
            <person name="Lipzen A."/>
            <person name="Chen C."/>
            <person name="Yanf M."/>
            <person name="Daum C."/>
            <person name="Ng V."/>
            <person name="Clum A."/>
            <person name="Steindorff A."/>
            <person name="Ohm R."/>
            <person name="Martin F."/>
            <person name="Silar P."/>
            <person name="Natvig D."/>
            <person name="Lalanne C."/>
            <person name="Gautier V."/>
            <person name="Ament-velasquez S.L."/>
            <person name="Kruys A."/>
            <person name="Hutchinson M.I."/>
            <person name="Powell A.J."/>
            <person name="Barry K."/>
            <person name="Miller A.N."/>
            <person name="Grigoriev I.V."/>
            <person name="Debuchy R."/>
            <person name="Gladieux P."/>
            <person name="Thoren M.H."/>
            <person name="Johannesson H."/>
        </authorList>
    </citation>
    <scope>NUCLEOTIDE SEQUENCE</scope>
    <source>
        <strain evidence="4">CBS 232.78</strain>
    </source>
</reference>
<reference evidence="4" key="1">
    <citation type="journal article" date="2023" name="Mol. Phylogenet. Evol.">
        <title>Genome-scale phylogeny and comparative genomics of the fungal order Sordariales.</title>
        <authorList>
            <person name="Hensen N."/>
            <person name="Bonometti L."/>
            <person name="Westerberg I."/>
            <person name="Brannstrom I.O."/>
            <person name="Guillou S."/>
            <person name="Cros-Aarteil S."/>
            <person name="Calhoun S."/>
            <person name="Haridas S."/>
            <person name="Kuo A."/>
            <person name="Mondo S."/>
            <person name="Pangilinan J."/>
            <person name="Riley R."/>
            <person name="LaButti K."/>
            <person name="Andreopoulos B."/>
            <person name="Lipzen A."/>
            <person name="Chen C."/>
            <person name="Yan M."/>
            <person name="Daum C."/>
            <person name="Ng V."/>
            <person name="Clum A."/>
            <person name="Steindorff A."/>
            <person name="Ohm R.A."/>
            <person name="Martin F."/>
            <person name="Silar P."/>
            <person name="Natvig D.O."/>
            <person name="Lalanne C."/>
            <person name="Gautier V."/>
            <person name="Ament-Velasquez S.L."/>
            <person name="Kruys A."/>
            <person name="Hutchinson M.I."/>
            <person name="Powell A.J."/>
            <person name="Barry K."/>
            <person name="Miller A.N."/>
            <person name="Grigoriev I.V."/>
            <person name="Debuchy R."/>
            <person name="Gladieux P."/>
            <person name="Hiltunen Thoren M."/>
            <person name="Johannesson H."/>
        </authorList>
    </citation>
    <scope>NUCLEOTIDE SEQUENCE</scope>
    <source>
        <strain evidence="4">CBS 232.78</strain>
    </source>
</reference>
<comment type="caution">
    <text evidence="4">The sequence shown here is derived from an EMBL/GenBank/DDBJ whole genome shotgun (WGS) entry which is preliminary data.</text>
</comment>
<dbReference type="EMBL" id="JAULSW010000010">
    <property type="protein sequence ID" value="KAK3368587.1"/>
    <property type="molecule type" value="Genomic_DNA"/>
</dbReference>
<protein>
    <recommendedName>
        <fullName evidence="3">C2H2-type domain-containing protein</fullName>
    </recommendedName>
</protein>
<feature type="domain" description="C2H2-type" evidence="3">
    <location>
        <begin position="219"/>
        <end position="250"/>
    </location>
</feature>
<organism evidence="4 5">
    <name type="scientific">Podospora didyma</name>
    <dbReference type="NCBI Taxonomy" id="330526"/>
    <lineage>
        <taxon>Eukaryota</taxon>
        <taxon>Fungi</taxon>
        <taxon>Dikarya</taxon>
        <taxon>Ascomycota</taxon>
        <taxon>Pezizomycotina</taxon>
        <taxon>Sordariomycetes</taxon>
        <taxon>Sordariomycetidae</taxon>
        <taxon>Sordariales</taxon>
        <taxon>Podosporaceae</taxon>
        <taxon>Podospora</taxon>
    </lineage>
</organism>
<keyword evidence="1" id="KW-0862">Zinc</keyword>
<name>A0AAE0K2W9_9PEZI</name>
<sequence length="315" mass="34671">MIAIHLVNMAQQQQHLTQQQSHQAAWGAEGTETRFGGLPGASGPSHSLGVDPADEHHNGETQQFSPYHPTFVFTSPDPRYVALESATVSYLHSPTSSPNTNYSWGSSPALWLGSNDQQHLSPSAASSWPDFAGPSQPPHVDTTFNTATYDNANNFYVAQHTSPHAAPHNDPDSDVGGITNGVEHIHLSQNSETVLEPIGQVDPLSTAPQRTPSGRGANFKCKFPGCPVTFSDRKNRERHYLSDRHNTNAPKFLCVCGYDQARKDLYWRHLKNCRAYAEPPNVYTCSCGYQTSDMETHRAHVKLCGRRRRGRGPAS</sequence>